<dbReference type="Gene3D" id="3.30.2310.20">
    <property type="entry name" value="RelE-like"/>
    <property type="match status" value="1"/>
</dbReference>
<dbReference type="Pfam" id="PF06769">
    <property type="entry name" value="YoeB_toxin"/>
    <property type="match status" value="1"/>
</dbReference>
<keyword evidence="3" id="KW-0540">Nuclease</keyword>
<dbReference type="PANTHER" id="PTHR38039:SF1">
    <property type="entry name" value="TOXIN YOEB"/>
    <property type="match status" value="1"/>
</dbReference>
<dbReference type="GO" id="GO:0045892">
    <property type="term" value="P:negative regulation of DNA-templated transcription"/>
    <property type="evidence" value="ECO:0007669"/>
    <property type="project" value="TreeGrafter"/>
</dbReference>
<evidence type="ECO:0000313" key="9">
    <source>
        <dbReference type="EMBL" id="WGO86353.1"/>
    </source>
</evidence>
<evidence type="ECO:0000256" key="7">
    <source>
        <dbReference type="ARBA" id="ARBA00050056"/>
    </source>
</evidence>
<evidence type="ECO:0000313" key="8">
    <source>
        <dbReference type="EMBL" id="SDA55020.1"/>
    </source>
</evidence>
<sequence length="89" mass="10617">MILKYHGRIKNSAKPDLKKIKRSNLKDNFQDIIDQLKKDPYKKNQGFEKLEPPILGKYSRRINIKHRVVYTVDDVNKIVSIYSAWSHYE</sequence>
<evidence type="ECO:0000256" key="3">
    <source>
        <dbReference type="ARBA" id="ARBA00022722"/>
    </source>
</evidence>
<protein>
    <recommendedName>
        <fullName evidence="7">Endoribonuclease YoeB</fullName>
    </recommendedName>
    <alternativeName>
        <fullName evidence="6">Putative mRNA interferase YoeB</fullName>
    </alternativeName>
</protein>
<dbReference type="InterPro" id="IPR035093">
    <property type="entry name" value="RelE/ParE_toxin_dom_sf"/>
</dbReference>
<dbReference type="EMBL" id="FMXC01000012">
    <property type="protein sequence ID" value="SDA55020.1"/>
    <property type="molecule type" value="Genomic_DNA"/>
</dbReference>
<evidence type="ECO:0000256" key="5">
    <source>
        <dbReference type="ARBA" id="ARBA00022801"/>
    </source>
</evidence>
<dbReference type="PANTHER" id="PTHR38039">
    <property type="entry name" value="TOXIN YOEB"/>
    <property type="match status" value="1"/>
</dbReference>
<evidence type="ECO:0000313" key="11">
    <source>
        <dbReference type="Proteomes" id="UP001242513"/>
    </source>
</evidence>
<name>A0AAX3UFP5_9LACO</name>
<dbReference type="Proteomes" id="UP000181860">
    <property type="component" value="Unassembled WGS sequence"/>
</dbReference>
<evidence type="ECO:0000256" key="6">
    <source>
        <dbReference type="ARBA" id="ARBA00030388"/>
    </source>
</evidence>
<dbReference type="InterPro" id="IPR009614">
    <property type="entry name" value="YoeB_toxin"/>
</dbReference>
<evidence type="ECO:0000256" key="1">
    <source>
        <dbReference type="ARBA" id="ARBA00008172"/>
    </source>
</evidence>
<accession>A0AAX3UFP5</accession>
<keyword evidence="4" id="KW-0255">Endonuclease</keyword>
<dbReference type="GO" id="GO:0016787">
    <property type="term" value="F:hydrolase activity"/>
    <property type="evidence" value="ECO:0007669"/>
    <property type="project" value="UniProtKB-KW"/>
</dbReference>
<evidence type="ECO:0000313" key="10">
    <source>
        <dbReference type="Proteomes" id="UP000181860"/>
    </source>
</evidence>
<reference evidence="9" key="2">
    <citation type="journal article" date="2022" name="Food Funct.">
        <title>Lactobacillus kefiranofaciens ZW18 from Kefir enhances the anti-tumor effect of anti-programmed cell death 1 (PD-1) immunotherapy by modulating the gut microbiota.</title>
        <authorList>
            <person name="Zhao J."/>
            <person name="Wang Y."/>
            <person name="Wang J."/>
            <person name="Lv M."/>
            <person name="Zhou C."/>
            <person name="Jia L."/>
            <person name="Geng W."/>
        </authorList>
    </citation>
    <scope>NUCLEOTIDE SEQUENCE</scope>
    <source>
        <strain evidence="9">ZW18</strain>
    </source>
</reference>
<dbReference type="NCBIfam" id="TIGR02116">
    <property type="entry name" value="toxin_Txe_YoeB"/>
    <property type="match status" value="1"/>
</dbReference>
<reference evidence="8 10" key="1">
    <citation type="submission" date="2016-10" db="EMBL/GenBank/DDBJ databases">
        <authorList>
            <person name="Varghese N."/>
            <person name="Submissions S."/>
        </authorList>
    </citation>
    <scope>NUCLEOTIDE SEQUENCE [LARGE SCALE GENOMIC DNA]</scope>
    <source>
        <strain evidence="8 10">ATCC 43761</strain>
    </source>
</reference>
<keyword evidence="10" id="KW-1185">Reference proteome</keyword>
<reference evidence="9" key="3">
    <citation type="submission" date="2023-04" db="EMBL/GenBank/DDBJ databases">
        <authorList>
            <person name="Wang Y."/>
        </authorList>
    </citation>
    <scope>NUCLEOTIDE SEQUENCE</scope>
    <source>
        <strain evidence="9">ZW18</strain>
    </source>
</reference>
<keyword evidence="5" id="KW-0378">Hydrolase</keyword>
<dbReference type="GeneID" id="72686954"/>
<dbReference type="EMBL" id="CP123735">
    <property type="protein sequence ID" value="WGO86353.1"/>
    <property type="molecule type" value="Genomic_DNA"/>
</dbReference>
<dbReference type="GO" id="GO:0004519">
    <property type="term" value="F:endonuclease activity"/>
    <property type="evidence" value="ECO:0007669"/>
    <property type="project" value="UniProtKB-KW"/>
</dbReference>
<dbReference type="Proteomes" id="UP001242513">
    <property type="component" value="Chromosome"/>
</dbReference>
<organism evidence="9 11">
    <name type="scientific">Lactobacillus kefiranofaciens</name>
    <dbReference type="NCBI Taxonomy" id="267818"/>
    <lineage>
        <taxon>Bacteria</taxon>
        <taxon>Bacillati</taxon>
        <taxon>Bacillota</taxon>
        <taxon>Bacilli</taxon>
        <taxon>Lactobacillales</taxon>
        <taxon>Lactobacillaceae</taxon>
        <taxon>Lactobacillus</taxon>
    </lineage>
</organism>
<dbReference type="GO" id="GO:0006401">
    <property type="term" value="P:RNA catabolic process"/>
    <property type="evidence" value="ECO:0007669"/>
    <property type="project" value="InterPro"/>
</dbReference>
<proteinExistence type="inferred from homology"/>
<dbReference type="SUPFAM" id="SSF143011">
    <property type="entry name" value="RelE-like"/>
    <property type="match status" value="1"/>
</dbReference>
<gene>
    <name evidence="9" type="ORF">QEJ78_02415</name>
    <name evidence="8" type="ORF">SAMN02983011_01283</name>
</gene>
<evidence type="ECO:0000256" key="4">
    <source>
        <dbReference type="ARBA" id="ARBA00022759"/>
    </source>
</evidence>
<keyword evidence="2" id="KW-1277">Toxin-antitoxin system</keyword>
<evidence type="ECO:0000256" key="2">
    <source>
        <dbReference type="ARBA" id="ARBA00022649"/>
    </source>
</evidence>
<comment type="similarity">
    <text evidence="1">Belongs to the YoeB family.</text>
</comment>
<dbReference type="RefSeq" id="WP_013854119.1">
    <property type="nucleotide sequence ID" value="NZ_CP061341.1"/>
</dbReference>
<dbReference type="AlphaFoldDB" id="A0AAX3UFP5"/>